<protein>
    <submittedName>
        <fullName evidence="1">Glycerol-3-phosphate acyltransferase</fullName>
    </submittedName>
</protein>
<keyword evidence="1" id="KW-0012">Acyltransferase</keyword>
<sequence length="1405" mass="156461">MPSYYYHIKLEVYATSSPTSQETGRVLEPRDNSIWLPRKTSNIFDNLPSHLRTQRAISIRHGKVRHGWQQTSTPTTQTKANPTKDWRFGQLRIESIDVGGYQEHSDMQETFAAAAAVGPAMGGAGKATKAKYVPLTTFKNTELGWGIVHLYREEAESPELTISPEHTPGTEEEQIEAQIDCTTVCIPAVPSYLSPSDFLGFVGEKWRDQVSHYRMVMTGRMNRYLVLMKFRGTKQAQLFRREFDGKVFNDVEPETCTVAFIKSVTFETPTGAGGSFPDLSQDPFTPSSSATSSSLKPFPPPTPNLIELPTCPVCLERMDDTTGLMTIPCQHVFHCSCLQKWKGSGCPVCRHTNPTLSSNPSTSTPYDPSNPYTQPFGSRVSNLCSVCDSPDDLWICLICGNVGCGRYKGGHAKEHWKETAHTFSLELETQHVWDYAGDMWVHRLIRDKGDGKVVELPGRQGELIGPSRHEDQDVVPRAKLDSIGMEYTHLLTSQLESQRVYFEEMLSKAADKAAQASASAETAATQASQALKEIKALKEEQRQLRTETIPSLEKDLERERNRATKSTDLARKLGQSLQEEKKVSEGLMKRIEHTNKELESLGEQVKALATENADLKDQNHDLSMFISGQEKLKELEAEGKDRGTLGTDRCRMHRCLLRNASALNRNLRLVSNLRPHHLAPRMTLMIAREKELYPMSDWKYDAFLHTFSVLVDLFFREVHPRGAWRVPRTGPILFVAAPHANQFVDGLRRVNLLIAEKSIHGFIGWGSRQVGSVPVGRAQDKAKPASGRIYLPDPINDPTLIRGVGTNFEKEAEVGGLIFLPSTKGQSGSSIDISKIIGPEEIRIKRAFKGKVPLQQLTGRDDIDENGSFTNKELRGLKDGYQGTKFKIAPHIDQTEVYEAVFNRLKSGGCIGIFPEGGSHDRTELLPLKAGVAIMALGTLAENPDCGLQIIPVGMNYFHAHKFRSRAVVEFGAPFQIPDDIVEKYKNNQRRDAIGQTLDMVHQALSAVTVSAPDYDTLMCIQAARRLYNTGKKLPLPMVVELNRRLAVGFSKYKDDPRIIDLMDNVKDYNKQLRYLNIKDHQVAYAKMTLPSVIFALLYRIAKLLVLSVGVIPGLFLFAPVFAASKIISHKKAKEALAASSVKIQGRDVMATWKLLVAMAFAPVLYNLYSIVLSFKVYQDHLWGYVPAWVPFWLVFIAGWVVFPAITFAALRFGEVGMDIFKSLRPLVLCISPTSSYNIQKLRERRAELSEKVVKVINDLGPDMYEDFEHTRLIADPSREDGTLISTKEAGIPERTEPTPPDSPHMSRKNTTKSSQAIPRNESFSNIGAIGMFATRPPSRSRSRSSSSGGGFGSGGFPISAFTTLDSSEGFNEASNKIRAAMLQRGQLRRRKSGFSSDGEASEGA</sequence>
<proteinExistence type="predicted"/>
<dbReference type="Proteomes" id="UP001497700">
    <property type="component" value="Unassembled WGS sequence"/>
</dbReference>
<evidence type="ECO:0000313" key="2">
    <source>
        <dbReference type="Proteomes" id="UP001497700"/>
    </source>
</evidence>
<name>A0ACB9ZGX6_9PEZI</name>
<dbReference type="EMBL" id="MU393421">
    <property type="protein sequence ID" value="KAI4871075.1"/>
    <property type="molecule type" value="Genomic_DNA"/>
</dbReference>
<keyword evidence="2" id="KW-1185">Reference proteome</keyword>
<organism evidence="1 2">
    <name type="scientific">Hypoxylon rubiginosum</name>
    <dbReference type="NCBI Taxonomy" id="110542"/>
    <lineage>
        <taxon>Eukaryota</taxon>
        <taxon>Fungi</taxon>
        <taxon>Dikarya</taxon>
        <taxon>Ascomycota</taxon>
        <taxon>Pezizomycotina</taxon>
        <taxon>Sordariomycetes</taxon>
        <taxon>Xylariomycetidae</taxon>
        <taxon>Xylariales</taxon>
        <taxon>Hypoxylaceae</taxon>
        <taxon>Hypoxylon</taxon>
    </lineage>
</organism>
<evidence type="ECO:0000313" key="1">
    <source>
        <dbReference type="EMBL" id="KAI4871075.1"/>
    </source>
</evidence>
<gene>
    <name evidence="1" type="ORF">F4820DRAFT_454935</name>
</gene>
<comment type="caution">
    <text evidence="1">The sequence shown here is derived from an EMBL/GenBank/DDBJ whole genome shotgun (WGS) entry which is preliminary data.</text>
</comment>
<reference evidence="1 2" key="1">
    <citation type="journal article" date="2022" name="New Phytol.">
        <title>Ecological generalism drives hyperdiversity of secondary metabolite gene clusters in xylarialean endophytes.</title>
        <authorList>
            <person name="Franco M.E.E."/>
            <person name="Wisecaver J.H."/>
            <person name="Arnold A.E."/>
            <person name="Ju Y.M."/>
            <person name="Slot J.C."/>
            <person name="Ahrendt S."/>
            <person name="Moore L.P."/>
            <person name="Eastman K.E."/>
            <person name="Scott K."/>
            <person name="Konkel Z."/>
            <person name="Mondo S.J."/>
            <person name="Kuo A."/>
            <person name="Hayes R.D."/>
            <person name="Haridas S."/>
            <person name="Andreopoulos B."/>
            <person name="Riley R."/>
            <person name="LaButti K."/>
            <person name="Pangilinan J."/>
            <person name="Lipzen A."/>
            <person name="Amirebrahimi M."/>
            <person name="Yan J."/>
            <person name="Adam C."/>
            <person name="Keymanesh K."/>
            <person name="Ng V."/>
            <person name="Louie K."/>
            <person name="Northen T."/>
            <person name="Drula E."/>
            <person name="Henrissat B."/>
            <person name="Hsieh H.M."/>
            <person name="Youens-Clark K."/>
            <person name="Lutzoni F."/>
            <person name="Miadlikowska J."/>
            <person name="Eastwood D.C."/>
            <person name="Hamelin R.C."/>
            <person name="Grigoriev I.V."/>
            <person name="U'Ren J.M."/>
        </authorList>
    </citation>
    <scope>NUCLEOTIDE SEQUENCE [LARGE SCALE GENOMIC DNA]</scope>
    <source>
        <strain evidence="1 2">CBS 119005</strain>
    </source>
</reference>
<keyword evidence="1" id="KW-0808">Transferase</keyword>
<accession>A0ACB9ZGX6</accession>